<comment type="caution">
    <text evidence="5">The sequence shown here is derived from an EMBL/GenBank/DDBJ whole genome shotgun (WGS) entry which is preliminary data.</text>
</comment>
<keyword evidence="1" id="KW-0328">Glycosyltransferase</keyword>
<evidence type="ECO:0000313" key="6">
    <source>
        <dbReference type="Proteomes" id="UP000434101"/>
    </source>
</evidence>
<keyword evidence="6" id="KW-1185">Reference proteome</keyword>
<evidence type="ECO:0000256" key="3">
    <source>
        <dbReference type="ARBA" id="ARBA00023180"/>
    </source>
</evidence>
<dbReference type="AlphaFoldDB" id="A0A6B0VMT4"/>
<evidence type="ECO:0000313" key="5">
    <source>
        <dbReference type="EMBL" id="MXV61869.1"/>
    </source>
</evidence>
<keyword evidence="2" id="KW-0808">Transferase</keyword>
<proteinExistence type="predicted"/>
<sequence>MTTLPLQKALGILQEDGVEQFLRRSIRYTSLRFSNIAAWKWFVDAAFAPSNNELEKRSDVRWEIKPSKKPNISYGSERNSGVPKLLEQAEKEIVTSPRHILEFNNVNLFGQYLFGNTGWTFFDIAHIGNSRPNLLASIHPPQDFIFSKIGEYQQLQYGFVIGGGRSSFAKWFYEQLPKLYWYEMYCKKADSNPALIVSGELTKWQIRSLELVGYSPNDYYQHQRKEILSVSRLLVPPHPLHTRGGPFHVCPTALQWVRDTILSNLPSISKDSHDKIYVSRADANRRQVINEKEVVSLLKEYEVKSFEPGRLSFDEQVRLFSDAKMIIGPHGAGLTNMIYADNTKVLELLTEEAGEHFCVLANECGHSYEFLQCDPINRKNRKKRHRDMRVDLTELEKRLESFQNNG</sequence>
<feature type="domain" description="Glycosyltransferase 61 catalytic" evidence="4">
    <location>
        <begin position="170"/>
        <end position="343"/>
    </location>
</feature>
<dbReference type="RefSeq" id="WP_160064119.1">
    <property type="nucleotide sequence ID" value="NZ_WUYX01000026.1"/>
</dbReference>
<gene>
    <name evidence="5" type="ORF">GS429_07315</name>
</gene>
<organism evidence="5 6">
    <name type="scientific">Natronorubrum halalkaliphilum</name>
    <dbReference type="NCBI Taxonomy" id="2691917"/>
    <lineage>
        <taxon>Archaea</taxon>
        <taxon>Methanobacteriati</taxon>
        <taxon>Methanobacteriota</taxon>
        <taxon>Stenosarchaea group</taxon>
        <taxon>Halobacteria</taxon>
        <taxon>Halobacteriales</taxon>
        <taxon>Natrialbaceae</taxon>
        <taxon>Natronorubrum</taxon>
    </lineage>
</organism>
<accession>A0A6B0VMT4</accession>
<dbReference type="InterPro" id="IPR049625">
    <property type="entry name" value="Glyco_transf_61_cat"/>
</dbReference>
<reference evidence="5 6" key="1">
    <citation type="submission" date="2020-01" db="EMBL/GenBank/DDBJ databases">
        <title>Natronorubrum sp. JWXQ-INN 674 isolated from Inner Mongolia Autonomous Region of China.</title>
        <authorList>
            <person name="Xue Q."/>
        </authorList>
    </citation>
    <scope>NUCLEOTIDE SEQUENCE [LARGE SCALE GENOMIC DNA]</scope>
    <source>
        <strain evidence="5 6">JWXQ-INN-674</strain>
    </source>
</reference>
<dbReference type="PANTHER" id="PTHR20961">
    <property type="entry name" value="GLYCOSYLTRANSFERASE"/>
    <property type="match status" value="1"/>
</dbReference>
<evidence type="ECO:0000259" key="4">
    <source>
        <dbReference type="Pfam" id="PF04577"/>
    </source>
</evidence>
<name>A0A6B0VMT4_9EURY</name>
<protein>
    <submittedName>
        <fullName evidence="5">DUF563 domain-containing protein</fullName>
    </submittedName>
</protein>
<evidence type="ECO:0000256" key="2">
    <source>
        <dbReference type="ARBA" id="ARBA00022679"/>
    </source>
</evidence>
<dbReference type="EMBL" id="WUYX01000026">
    <property type="protein sequence ID" value="MXV61869.1"/>
    <property type="molecule type" value="Genomic_DNA"/>
</dbReference>
<dbReference type="InterPro" id="IPR007657">
    <property type="entry name" value="Glycosyltransferase_61"/>
</dbReference>
<keyword evidence="3" id="KW-0325">Glycoprotein</keyword>
<dbReference type="Proteomes" id="UP000434101">
    <property type="component" value="Unassembled WGS sequence"/>
</dbReference>
<dbReference type="OrthoDB" id="140964at2157"/>
<dbReference type="GO" id="GO:0016757">
    <property type="term" value="F:glycosyltransferase activity"/>
    <property type="evidence" value="ECO:0007669"/>
    <property type="project" value="UniProtKB-KW"/>
</dbReference>
<evidence type="ECO:0000256" key="1">
    <source>
        <dbReference type="ARBA" id="ARBA00022676"/>
    </source>
</evidence>
<dbReference type="Pfam" id="PF04577">
    <property type="entry name" value="Glyco_transf_61"/>
    <property type="match status" value="1"/>
</dbReference>